<sequence length="213" mass="23951">MADRIARAPDRPTSYTPREDNVTTHGLAGSPPVRISTGINGAGHRIALNTFMFVVLAHWAEHLTQAYQIYVMGRAAPQARGVLGQFFPWLIKSEWLHYGYALVMVIGLFVLRKGFTGRSKTWWMVAFGIQFWHHIEHLLLFLQAQLGTPFFGQAVPTSIAQLVVPRVELHLFYNTIVFIPMVVAMYLHLRPNPAELKAAECTCARRADSPSPV</sequence>
<keyword evidence="2" id="KW-1133">Transmembrane helix</keyword>
<dbReference type="AlphaFoldDB" id="A0A8J3LBJ8"/>
<evidence type="ECO:0000256" key="2">
    <source>
        <dbReference type="SAM" id="Phobius"/>
    </source>
</evidence>
<evidence type="ECO:0000256" key="1">
    <source>
        <dbReference type="SAM" id="MobiDB-lite"/>
    </source>
</evidence>
<accession>A0A8J3LBJ8</accession>
<comment type="caution">
    <text evidence="3">The sequence shown here is derived from an EMBL/GenBank/DDBJ whole genome shotgun (WGS) entry which is preliminary data.</text>
</comment>
<gene>
    <name evidence="3" type="ORF">Cme02nite_36760</name>
</gene>
<feature type="region of interest" description="Disordered" evidence="1">
    <location>
        <begin position="1"/>
        <end position="27"/>
    </location>
</feature>
<feature type="transmembrane region" description="Helical" evidence="2">
    <location>
        <begin position="95"/>
        <end position="111"/>
    </location>
</feature>
<evidence type="ECO:0000313" key="4">
    <source>
        <dbReference type="Proteomes" id="UP000660339"/>
    </source>
</evidence>
<feature type="compositionally biased region" description="Basic and acidic residues" evidence="1">
    <location>
        <begin position="1"/>
        <end position="10"/>
    </location>
</feature>
<keyword evidence="2" id="KW-0812">Transmembrane</keyword>
<name>A0A8J3LBJ8_9ACTN</name>
<protein>
    <submittedName>
        <fullName evidence="3">Uncharacterized protein</fullName>
    </submittedName>
</protein>
<organism evidence="3 4">
    <name type="scientific">Catellatospora methionotrophica</name>
    <dbReference type="NCBI Taxonomy" id="121620"/>
    <lineage>
        <taxon>Bacteria</taxon>
        <taxon>Bacillati</taxon>
        <taxon>Actinomycetota</taxon>
        <taxon>Actinomycetes</taxon>
        <taxon>Micromonosporales</taxon>
        <taxon>Micromonosporaceae</taxon>
        <taxon>Catellatospora</taxon>
    </lineage>
</organism>
<dbReference type="EMBL" id="BONJ01000020">
    <property type="protein sequence ID" value="GIG15344.1"/>
    <property type="molecule type" value="Genomic_DNA"/>
</dbReference>
<keyword evidence="2" id="KW-0472">Membrane</keyword>
<keyword evidence="4" id="KW-1185">Reference proteome</keyword>
<feature type="transmembrane region" description="Helical" evidence="2">
    <location>
        <begin position="171"/>
        <end position="189"/>
    </location>
</feature>
<dbReference type="Proteomes" id="UP000660339">
    <property type="component" value="Unassembled WGS sequence"/>
</dbReference>
<proteinExistence type="predicted"/>
<evidence type="ECO:0000313" key="3">
    <source>
        <dbReference type="EMBL" id="GIG15344.1"/>
    </source>
</evidence>
<reference evidence="3" key="1">
    <citation type="submission" date="2021-01" db="EMBL/GenBank/DDBJ databases">
        <title>Whole genome shotgun sequence of Catellatospora methionotrophica NBRC 14553.</title>
        <authorList>
            <person name="Komaki H."/>
            <person name="Tamura T."/>
        </authorList>
    </citation>
    <scope>NUCLEOTIDE SEQUENCE</scope>
    <source>
        <strain evidence="3">NBRC 14553</strain>
    </source>
</reference>